<sequence>MTTEADLREQLTRLAEATAPREDPFLAGRIAALSRSRRRRRIGLTALVASVAAVVIAVPVVLSGSGAEPSRSAPADGPTAVDVLAGPTRGSLAGDAAFLEGVRQLPWVGYGSGPVPDPPVDTRRVVWAGDVPGGRWALVVGDNTARPVGEEADPERQTDLDALSDVAMLWFAGPPGADATQMGAASVAHGVDVTRPVAFTTGTEGVMVVIAAPGDTVEFSRRPDVAADATVSRAWEPAGTTDGVAVLSLGEGSGEPRPAVRYRVLRDGAEVVVSVPESFSAWGDAVVDAEVEWLRGGPEPSPGVDPVARRAQQVSWLLGLPADAVRFAVVWAGPVPSPDERRAEVSLLAATLPSGAVYLQADAMLSAQDGSVAGAGCGSALQAAGPPLAERTFVLSCSLPFAEGGTPGRPSLVVVAPPSATTARLLDADGEELGSSPLRDGVVVADVPAGLTTVQTLAADGTVLAETAPMGNVDWDE</sequence>
<keyword evidence="1" id="KW-0812">Transmembrane</keyword>
<keyword evidence="1" id="KW-0472">Membrane</keyword>
<protein>
    <submittedName>
        <fullName evidence="2">Uncharacterized protein</fullName>
    </submittedName>
</protein>
<organism evidence="2 3">
    <name type="scientific">Trujillonella endophytica</name>
    <dbReference type="NCBI Taxonomy" id="673521"/>
    <lineage>
        <taxon>Bacteria</taxon>
        <taxon>Bacillati</taxon>
        <taxon>Actinomycetota</taxon>
        <taxon>Actinomycetes</taxon>
        <taxon>Geodermatophilales</taxon>
        <taxon>Geodermatophilaceae</taxon>
        <taxon>Trujillonella</taxon>
    </lineage>
</organism>
<proteinExistence type="predicted"/>
<feature type="transmembrane region" description="Helical" evidence="1">
    <location>
        <begin position="42"/>
        <end position="62"/>
    </location>
</feature>
<dbReference type="STRING" id="673521.SAMN05660991_02448"/>
<accession>A0A1H8TU75</accession>
<gene>
    <name evidence="2" type="ORF">SAMN05660991_02448</name>
</gene>
<dbReference type="OrthoDB" id="5188909at2"/>
<dbReference type="EMBL" id="FOEE01000007">
    <property type="protein sequence ID" value="SEO94421.1"/>
    <property type="molecule type" value="Genomic_DNA"/>
</dbReference>
<dbReference type="RefSeq" id="WP_091943499.1">
    <property type="nucleotide sequence ID" value="NZ_FOEE01000007.1"/>
</dbReference>
<keyword evidence="3" id="KW-1185">Reference proteome</keyword>
<evidence type="ECO:0000313" key="3">
    <source>
        <dbReference type="Proteomes" id="UP000198960"/>
    </source>
</evidence>
<evidence type="ECO:0000256" key="1">
    <source>
        <dbReference type="SAM" id="Phobius"/>
    </source>
</evidence>
<dbReference type="AlphaFoldDB" id="A0A1H8TU75"/>
<dbReference type="Proteomes" id="UP000198960">
    <property type="component" value="Unassembled WGS sequence"/>
</dbReference>
<keyword evidence="1" id="KW-1133">Transmembrane helix</keyword>
<reference evidence="3" key="1">
    <citation type="submission" date="2016-10" db="EMBL/GenBank/DDBJ databases">
        <authorList>
            <person name="Varghese N."/>
            <person name="Submissions S."/>
        </authorList>
    </citation>
    <scope>NUCLEOTIDE SEQUENCE [LARGE SCALE GENOMIC DNA]</scope>
    <source>
        <strain evidence="3">DSM 45413</strain>
    </source>
</reference>
<name>A0A1H8TU75_9ACTN</name>
<evidence type="ECO:0000313" key="2">
    <source>
        <dbReference type="EMBL" id="SEO94421.1"/>
    </source>
</evidence>